<dbReference type="PANTHER" id="PTHR31630:SF6">
    <property type="entry name" value="PHYTANOYL-COA DIOXYGENASE-RELATED"/>
    <property type="match status" value="1"/>
</dbReference>
<protein>
    <submittedName>
        <fullName evidence="2">Uncharacterized protein</fullName>
    </submittedName>
</protein>
<proteinExistence type="predicted"/>
<dbReference type="PANTHER" id="PTHR31630">
    <property type="entry name" value="PHYTANOYL-COA DIOXYGENASE-RELATED-RELATED"/>
    <property type="match status" value="1"/>
</dbReference>
<evidence type="ECO:0000313" key="2">
    <source>
        <dbReference type="EMBL" id="CAD9506961.1"/>
    </source>
</evidence>
<sequence>MRPSLEPCPLQNPIERAAFDCVQGLVNVGPQTSKSTGGNVLIPHSHLIFDRWAQRYPEATRSLGGEDFFKIPPTDDLLSPSADHLLRVGKGNEMRGNQMEWAEKMTDQQPARRPIVCLLERGDILLWDSRTVHCSTPGELELDQRPKEGGNESAGGAEASGEESELLRAAAFVCMVPRHKASTKVLGQRKAAVRSRVTTTHRPHLYQPSHEYDSYRALPTELVRRFHTPNEEPTLSPLEARLVGYSQAEIEEGRHRESL</sequence>
<name>A0A7S2MWM8_9EUKA</name>
<dbReference type="Gene3D" id="2.60.120.620">
    <property type="entry name" value="q2cbj1_9rhob like domain"/>
    <property type="match status" value="1"/>
</dbReference>
<gene>
    <name evidence="2" type="ORF">CBRE1094_LOCUS30723</name>
</gene>
<dbReference type="EMBL" id="HBGU01056410">
    <property type="protein sequence ID" value="CAD9506961.1"/>
    <property type="molecule type" value="Transcribed_RNA"/>
</dbReference>
<dbReference type="SUPFAM" id="SSF51197">
    <property type="entry name" value="Clavaminate synthase-like"/>
    <property type="match status" value="1"/>
</dbReference>
<accession>A0A7S2MWM8</accession>
<reference evidence="2" key="1">
    <citation type="submission" date="2021-01" db="EMBL/GenBank/DDBJ databases">
        <authorList>
            <person name="Corre E."/>
            <person name="Pelletier E."/>
            <person name="Niang G."/>
            <person name="Scheremetjew M."/>
            <person name="Finn R."/>
            <person name="Kale V."/>
            <person name="Holt S."/>
            <person name="Cochrane G."/>
            <person name="Meng A."/>
            <person name="Brown T."/>
            <person name="Cohen L."/>
        </authorList>
    </citation>
    <scope>NUCLEOTIDE SEQUENCE</scope>
    <source>
        <strain evidence="2">UTEX LB 985</strain>
    </source>
</reference>
<organism evidence="2">
    <name type="scientific">Haptolina brevifila</name>
    <dbReference type="NCBI Taxonomy" id="156173"/>
    <lineage>
        <taxon>Eukaryota</taxon>
        <taxon>Haptista</taxon>
        <taxon>Haptophyta</taxon>
        <taxon>Prymnesiophyceae</taxon>
        <taxon>Prymnesiales</taxon>
        <taxon>Prymnesiaceae</taxon>
        <taxon>Haptolina</taxon>
    </lineage>
</organism>
<dbReference type="AlphaFoldDB" id="A0A7S2MWM8"/>
<feature type="region of interest" description="Disordered" evidence="1">
    <location>
        <begin position="137"/>
        <end position="162"/>
    </location>
</feature>
<evidence type="ECO:0000256" key="1">
    <source>
        <dbReference type="SAM" id="MobiDB-lite"/>
    </source>
</evidence>